<dbReference type="Pfam" id="PF11951">
    <property type="entry name" value="Fungal_trans_2"/>
    <property type="match status" value="1"/>
</dbReference>
<feature type="region of interest" description="Disordered" evidence="7">
    <location>
        <begin position="613"/>
        <end position="635"/>
    </location>
</feature>
<dbReference type="InterPro" id="IPR001138">
    <property type="entry name" value="Zn2Cys6_DnaBD"/>
</dbReference>
<dbReference type="EMBL" id="CAWUHB010000076">
    <property type="protein sequence ID" value="CAK7233648.1"/>
    <property type="molecule type" value="Genomic_DNA"/>
</dbReference>
<dbReference type="SUPFAM" id="SSF57701">
    <property type="entry name" value="Zn2/Cys6 DNA-binding domain"/>
    <property type="match status" value="1"/>
</dbReference>
<dbReference type="Pfam" id="PF00172">
    <property type="entry name" value="Zn_clus"/>
    <property type="match status" value="1"/>
</dbReference>
<comment type="caution">
    <text evidence="9">The sequence shown here is derived from an EMBL/GenBank/DDBJ whole genome shotgun (WGS) entry which is preliminary data.</text>
</comment>
<evidence type="ECO:0000256" key="5">
    <source>
        <dbReference type="ARBA" id="ARBA00023163"/>
    </source>
</evidence>
<evidence type="ECO:0000256" key="4">
    <source>
        <dbReference type="ARBA" id="ARBA00023125"/>
    </source>
</evidence>
<dbReference type="InterPro" id="IPR036864">
    <property type="entry name" value="Zn2-C6_fun-type_DNA-bd_sf"/>
</dbReference>
<feature type="compositionally biased region" description="Basic residues" evidence="7">
    <location>
        <begin position="42"/>
        <end position="54"/>
    </location>
</feature>
<feature type="region of interest" description="Disordered" evidence="7">
    <location>
        <begin position="369"/>
        <end position="396"/>
    </location>
</feature>
<evidence type="ECO:0000256" key="7">
    <source>
        <dbReference type="SAM" id="MobiDB-lite"/>
    </source>
</evidence>
<keyword evidence="3" id="KW-0805">Transcription regulation</keyword>
<feature type="compositionally biased region" description="Gly residues" evidence="7">
    <location>
        <begin position="312"/>
        <end position="321"/>
    </location>
</feature>
<dbReference type="PROSITE" id="PS00463">
    <property type="entry name" value="ZN2_CY6_FUNGAL_1"/>
    <property type="match status" value="1"/>
</dbReference>
<feature type="region of interest" description="Disordered" evidence="7">
    <location>
        <begin position="301"/>
        <end position="339"/>
    </location>
</feature>
<keyword evidence="6" id="KW-0539">Nucleus</keyword>
<organism evidence="9 10">
    <name type="scientific">Sporothrix curviconia</name>
    <dbReference type="NCBI Taxonomy" id="1260050"/>
    <lineage>
        <taxon>Eukaryota</taxon>
        <taxon>Fungi</taxon>
        <taxon>Dikarya</taxon>
        <taxon>Ascomycota</taxon>
        <taxon>Pezizomycotina</taxon>
        <taxon>Sordariomycetes</taxon>
        <taxon>Sordariomycetidae</taxon>
        <taxon>Ophiostomatales</taxon>
        <taxon>Ophiostomataceae</taxon>
        <taxon>Sporothrix</taxon>
    </lineage>
</organism>
<name>A0ABP0CNU2_9PEZI</name>
<evidence type="ECO:0000256" key="6">
    <source>
        <dbReference type="ARBA" id="ARBA00023242"/>
    </source>
</evidence>
<dbReference type="Proteomes" id="UP001642405">
    <property type="component" value="Unassembled WGS sequence"/>
</dbReference>
<evidence type="ECO:0000259" key="8">
    <source>
        <dbReference type="PROSITE" id="PS50048"/>
    </source>
</evidence>
<reference evidence="9 10" key="1">
    <citation type="submission" date="2024-01" db="EMBL/GenBank/DDBJ databases">
        <authorList>
            <person name="Allen C."/>
            <person name="Tagirdzhanova G."/>
        </authorList>
    </citation>
    <scope>NUCLEOTIDE SEQUENCE [LARGE SCALE GENOMIC DNA]</scope>
</reference>
<feature type="domain" description="Zn(2)-C6 fungal-type" evidence="8">
    <location>
        <begin position="80"/>
        <end position="110"/>
    </location>
</feature>
<keyword evidence="4" id="KW-0238">DNA-binding</keyword>
<dbReference type="CDD" id="cd12148">
    <property type="entry name" value="fungal_TF_MHR"/>
    <property type="match status" value="1"/>
</dbReference>
<dbReference type="InterPro" id="IPR021858">
    <property type="entry name" value="Fun_TF"/>
</dbReference>
<dbReference type="Gene3D" id="4.10.240.10">
    <property type="entry name" value="Zn(2)-C6 fungal-type DNA-binding domain"/>
    <property type="match status" value="1"/>
</dbReference>
<comment type="subcellular location">
    <subcellularLocation>
        <location evidence="1">Nucleus</location>
    </subcellularLocation>
</comment>
<sequence length="786" mass="84846">MPGSPAEALEPPPQTSRANGSGENSSDSDGGQDTDDQQTQQTRRRAGHKRRRGGRASGGGNSNEAGSGGHRYPRKRALRACRLCRVRKTKCDNTQPTCGSCVAIGTSCDYGDSQSDHSSFDHASLEILRKLGDIISAQKDLVDVLRNNNSANAIHNSNSLDSHDNRAGFLANPGQTATADNLATWSTPVPSSYDAIPTIAAHQPSAATAQMAAPLGATPSHRAGGFPLNMNAGSHSADTDDAMAMRFTGSAAHAVHAGDDTGAPMLSGEAVTARWVELLADDAVLGEQMMAMCDADADEGMLDSGLFPSDRTGGGGPGDNTGRGSSASTNGDVNGNVHESTHDEDLATIGTANGLTPLQQAAKIADDWRDTAADASVAQPPDGGLAASSQQQQRQAEEQLWHTREEIQLLPQERLYFVNFLDRLSKWIDLFDRMEQFSSLVPHLALHNAGLLNAIFALSCRHLSLNPGIYPDAAPIDRNVALQYYYQTLHYVQKAMRFRSYQTSLELLATTLIVSTYEMIDGCRKAWERHLEGACWILRSQITEVETTDFKSAVWWTWLRQDVWAAFSERRKAFTDWIPVKPYATLTPYELASRTVWIMAQVVNFCAALPEEADPASPAPTSSEGPVPDRLSASAPPPLAATAASIALFRQRLQRAGELQELLREWRAHLTAEFLPLPISDGHRGSVEGQQGQQPSSAATVFEPMYVRPACLGVALQVHHASRVLLCANMPSTGNFATFLQQQATIQECIKIICGIAMTLTNDASSLMSSQCLFIAGISHWLDTTL</sequence>
<dbReference type="SMART" id="SM00066">
    <property type="entry name" value="GAL4"/>
    <property type="match status" value="1"/>
</dbReference>
<feature type="compositionally biased region" description="Gly residues" evidence="7">
    <location>
        <begin position="55"/>
        <end position="69"/>
    </location>
</feature>
<evidence type="ECO:0000256" key="1">
    <source>
        <dbReference type="ARBA" id="ARBA00004123"/>
    </source>
</evidence>
<dbReference type="PANTHER" id="PTHR37534:SF3">
    <property type="entry name" value="ZN(II)2CYS6 TRANSCRIPTION FACTOR (EUROFUNG)"/>
    <property type="match status" value="1"/>
</dbReference>
<evidence type="ECO:0000256" key="2">
    <source>
        <dbReference type="ARBA" id="ARBA00022833"/>
    </source>
</evidence>
<keyword evidence="10" id="KW-1185">Reference proteome</keyword>
<evidence type="ECO:0000313" key="9">
    <source>
        <dbReference type="EMBL" id="CAK7233648.1"/>
    </source>
</evidence>
<accession>A0ABP0CNU2</accession>
<evidence type="ECO:0000256" key="3">
    <source>
        <dbReference type="ARBA" id="ARBA00023015"/>
    </source>
</evidence>
<keyword evidence="2" id="KW-0862">Zinc</keyword>
<dbReference type="PROSITE" id="PS50048">
    <property type="entry name" value="ZN2_CY6_FUNGAL_2"/>
    <property type="match status" value="1"/>
</dbReference>
<feature type="compositionally biased region" description="Low complexity" evidence="7">
    <location>
        <begin position="19"/>
        <end position="29"/>
    </location>
</feature>
<dbReference type="PANTHER" id="PTHR37534">
    <property type="entry name" value="TRANSCRIPTIONAL ACTIVATOR PROTEIN UGA3"/>
    <property type="match status" value="1"/>
</dbReference>
<dbReference type="CDD" id="cd00067">
    <property type="entry name" value="GAL4"/>
    <property type="match status" value="1"/>
</dbReference>
<keyword evidence="5" id="KW-0804">Transcription</keyword>
<evidence type="ECO:0000313" key="10">
    <source>
        <dbReference type="Proteomes" id="UP001642405"/>
    </source>
</evidence>
<proteinExistence type="predicted"/>
<feature type="region of interest" description="Disordered" evidence="7">
    <location>
        <begin position="1"/>
        <end position="71"/>
    </location>
</feature>
<gene>
    <name evidence="9" type="ORF">SCUCBS95973_008665</name>
</gene>
<protein>
    <recommendedName>
        <fullName evidence="8">Zn(2)-C6 fungal-type domain-containing protein</fullName>
    </recommendedName>
</protein>